<feature type="region of interest" description="Disordered" evidence="1">
    <location>
        <begin position="269"/>
        <end position="306"/>
    </location>
</feature>
<feature type="region of interest" description="Disordered" evidence="1">
    <location>
        <begin position="25"/>
        <end position="112"/>
    </location>
</feature>
<feature type="compositionally biased region" description="Basic and acidic residues" evidence="1">
    <location>
        <begin position="36"/>
        <end position="46"/>
    </location>
</feature>
<evidence type="ECO:0000256" key="1">
    <source>
        <dbReference type="SAM" id="MobiDB-lite"/>
    </source>
</evidence>
<comment type="caution">
    <text evidence="2">The sequence shown here is derived from an EMBL/GenBank/DDBJ whole genome shotgun (WGS) entry which is preliminary data.</text>
</comment>
<feature type="compositionally biased region" description="Basic residues" evidence="1">
    <location>
        <begin position="72"/>
        <end position="81"/>
    </location>
</feature>
<organism evidence="2 3">
    <name type="scientific">Purpureocillium lilacinum</name>
    <name type="common">Paecilomyces lilacinus</name>
    <dbReference type="NCBI Taxonomy" id="33203"/>
    <lineage>
        <taxon>Eukaryota</taxon>
        <taxon>Fungi</taxon>
        <taxon>Dikarya</taxon>
        <taxon>Ascomycota</taxon>
        <taxon>Pezizomycotina</taxon>
        <taxon>Sordariomycetes</taxon>
        <taxon>Hypocreomycetidae</taxon>
        <taxon>Hypocreales</taxon>
        <taxon>Ophiocordycipitaceae</taxon>
        <taxon>Purpureocillium</taxon>
    </lineage>
</organism>
<evidence type="ECO:0000313" key="3">
    <source>
        <dbReference type="Proteomes" id="UP000078340"/>
    </source>
</evidence>
<name>A0A179HSA1_PURLI</name>
<dbReference type="AlphaFoldDB" id="A0A179HSA1"/>
<evidence type="ECO:0000313" key="2">
    <source>
        <dbReference type="EMBL" id="OAQ92310.1"/>
    </source>
</evidence>
<sequence length="306" mass="30500">MPPCFVIHAPPAVFLNHNYAARRPFVPSPRAQRRPGLQDDEGRGGEQADQQVRRVGRAGVGGRRASGCRLRGGGRGRRRGGRAAAAVVAAGGGGRPAGRVGRRRGARVGGGGRAERVAGRGIVAGAVRRGSAAAEDVRRGASADRVARRGGAVAAAAADGALGAALGARRAGLAPAARRRLAALPARGDAELAARLLARVAGAAAAAGAHLADLAAAARDAVLADLAVGAVADGAARARQRDAVVGVARLLADLAAVVEGEVDAQAVGGDGVAHHAEAGQVRRGGHAREGEDETRGDHDGRAFLTG</sequence>
<accession>A0A179HSA1</accession>
<gene>
    <name evidence="2" type="ORF">VFPFJ_04050</name>
</gene>
<dbReference type="Proteomes" id="UP000078340">
    <property type="component" value="Unassembled WGS sequence"/>
</dbReference>
<reference evidence="2 3" key="1">
    <citation type="submission" date="2016-02" db="EMBL/GenBank/DDBJ databases">
        <title>Biosynthesis of antibiotic leucinostatins and their inhibition on Phytophthora in bio-control Purpureocillium lilacinum.</title>
        <authorList>
            <person name="Wang G."/>
            <person name="Liu Z."/>
            <person name="Lin R."/>
            <person name="Li E."/>
            <person name="Mao Z."/>
            <person name="Ling J."/>
            <person name="Yin W."/>
            <person name="Xie B."/>
        </authorList>
    </citation>
    <scope>NUCLEOTIDE SEQUENCE [LARGE SCALE GENOMIC DNA]</scope>
    <source>
        <strain evidence="2">PLFJ-1</strain>
    </source>
</reference>
<feature type="compositionally biased region" description="Basic and acidic residues" evidence="1">
    <location>
        <begin position="286"/>
        <end position="306"/>
    </location>
</feature>
<dbReference type="EMBL" id="LSBI01000003">
    <property type="protein sequence ID" value="OAQ92310.1"/>
    <property type="molecule type" value="Genomic_DNA"/>
</dbReference>
<protein>
    <submittedName>
        <fullName evidence="2">Uncharacterized protein</fullName>
    </submittedName>
</protein>
<proteinExistence type="predicted"/>